<dbReference type="InterPro" id="IPR036388">
    <property type="entry name" value="WH-like_DNA-bd_sf"/>
</dbReference>
<evidence type="ECO:0000256" key="2">
    <source>
        <dbReference type="ARBA" id="ARBA00022490"/>
    </source>
</evidence>
<evidence type="ECO:0000256" key="4">
    <source>
        <dbReference type="ARBA" id="ARBA00023125"/>
    </source>
</evidence>
<name>A4C549_9GAMM</name>
<dbReference type="InterPro" id="IPR036390">
    <property type="entry name" value="WH_DNA-bd_sf"/>
</dbReference>
<dbReference type="GO" id="GO:0005737">
    <property type="term" value="C:cytoplasm"/>
    <property type="evidence" value="ECO:0007669"/>
    <property type="project" value="UniProtKB-SubCell"/>
</dbReference>
<dbReference type="SMART" id="SM00347">
    <property type="entry name" value="HTH_MARR"/>
    <property type="match status" value="1"/>
</dbReference>
<keyword evidence="4" id="KW-0238">DNA-binding</keyword>
<evidence type="ECO:0000256" key="1">
    <source>
        <dbReference type="ARBA" id="ARBA00004496"/>
    </source>
</evidence>
<comment type="caution">
    <text evidence="7">The sequence shown here is derived from an EMBL/GenBank/DDBJ whole genome shotgun (WGS) entry which is preliminary data.</text>
</comment>
<evidence type="ECO:0000313" key="8">
    <source>
        <dbReference type="Proteomes" id="UP000006201"/>
    </source>
</evidence>
<dbReference type="InterPro" id="IPR039422">
    <property type="entry name" value="MarR/SlyA-like"/>
</dbReference>
<keyword evidence="5" id="KW-0804">Transcription</keyword>
<dbReference type="EMBL" id="AAOH01000001">
    <property type="protein sequence ID" value="EAR30681.1"/>
    <property type="molecule type" value="Genomic_DNA"/>
</dbReference>
<dbReference type="AlphaFoldDB" id="A4C549"/>
<dbReference type="Pfam" id="PF22381">
    <property type="entry name" value="Staph_reg_Sar_Rot"/>
    <property type="match status" value="1"/>
</dbReference>
<comment type="subcellular location">
    <subcellularLocation>
        <location evidence="1">Cytoplasm</location>
    </subcellularLocation>
</comment>
<dbReference type="InterPro" id="IPR000835">
    <property type="entry name" value="HTH_MarR-typ"/>
</dbReference>
<keyword evidence="2" id="KW-0963">Cytoplasm</keyword>
<dbReference type="RefSeq" id="WP_009836979.1">
    <property type="nucleotide sequence ID" value="NZ_AAOH01000001.1"/>
</dbReference>
<feature type="domain" description="HTH marR-type" evidence="6">
    <location>
        <begin position="9"/>
        <end position="140"/>
    </location>
</feature>
<accession>A4C549</accession>
<organism evidence="7 8">
    <name type="scientific">Pseudoalteromonas tunicata D2</name>
    <dbReference type="NCBI Taxonomy" id="87626"/>
    <lineage>
        <taxon>Bacteria</taxon>
        <taxon>Pseudomonadati</taxon>
        <taxon>Pseudomonadota</taxon>
        <taxon>Gammaproteobacteria</taxon>
        <taxon>Alteromonadales</taxon>
        <taxon>Pseudoalteromonadaceae</taxon>
        <taxon>Pseudoalteromonas</taxon>
    </lineage>
</organism>
<evidence type="ECO:0000256" key="5">
    <source>
        <dbReference type="ARBA" id="ARBA00023163"/>
    </source>
</evidence>
<dbReference type="eggNOG" id="COG1846">
    <property type="taxonomic scope" value="Bacteria"/>
</dbReference>
<dbReference type="InterPro" id="IPR055166">
    <property type="entry name" value="Transc_reg_Sar_Rot_HTH"/>
</dbReference>
<dbReference type="PANTHER" id="PTHR33164">
    <property type="entry name" value="TRANSCRIPTIONAL REGULATOR, MARR FAMILY"/>
    <property type="match status" value="1"/>
</dbReference>
<dbReference type="PANTHER" id="PTHR33164:SF5">
    <property type="entry name" value="ORGANIC HYDROPEROXIDE RESISTANCE TRANSCRIPTIONAL REGULATOR"/>
    <property type="match status" value="1"/>
</dbReference>
<evidence type="ECO:0000313" key="7">
    <source>
        <dbReference type="EMBL" id="EAR30681.1"/>
    </source>
</evidence>
<evidence type="ECO:0000256" key="3">
    <source>
        <dbReference type="ARBA" id="ARBA00023015"/>
    </source>
</evidence>
<dbReference type="Gene3D" id="1.10.10.10">
    <property type="entry name" value="Winged helix-like DNA-binding domain superfamily/Winged helix DNA-binding domain"/>
    <property type="match status" value="1"/>
</dbReference>
<dbReference type="STRING" id="87626.PTD2_03891"/>
<dbReference type="GO" id="GO:0006950">
    <property type="term" value="P:response to stress"/>
    <property type="evidence" value="ECO:0007669"/>
    <property type="project" value="TreeGrafter"/>
</dbReference>
<dbReference type="HOGENOM" id="CLU_083287_3_2_6"/>
<reference evidence="7 8" key="1">
    <citation type="submission" date="2006-02" db="EMBL/GenBank/DDBJ databases">
        <authorList>
            <person name="Moran M.A."/>
            <person name="Kjelleberg S."/>
            <person name="Egan S."/>
            <person name="Saunders N."/>
            <person name="Thomas T."/>
            <person name="Ferriera S."/>
            <person name="Johnson J."/>
            <person name="Kravitz S."/>
            <person name="Halpern A."/>
            <person name="Remington K."/>
            <person name="Beeson K."/>
            <person name="Tran B."/>
            <person name="Rogers Y.-H."/>
            <person name="Friedman R."/>
            <person name="Venter J.C."/>
        </authorList>
    </citation>
    <scope>NUCLEOTIDE SEQUENCE [LARGE SCALE GENOMIC DNA]</scope>
    <source>
        <strain evidence="7 8">D2</strain>
    </source>
</reference>
<evidence type="ECO:0000259" key="6">
    <source>
        <dbReference type="PROSITE" id="PS50995"/>
    </source>
</evidence>
<dbReference type="GO" id="GO:0003700">
    <property type="term" value="F:DNA-binding transcription factor activity"/>
    <property type="evidence" value="ECO:0007669"/>
    <property type="project" value="InterPro"/>
</dbReference>
<keyword evidence="8" id="KW-1185">Reference proteome</keyword>
<sequence length="145" mass="16279">MPYSQLQLDKQLCHRLYMASNGVIRAYRPLLEALDLTYPQYVVMMALWQQDDITIQTLLAKTAIDGGAMTLILKKMQTKQLLSISANEDDKRKKLIRLTQTGHALKHKAASVPAQIQCAFPTISQQDVHTLISLLDKVCGDLNQA</sequence>
<dbReference type="PROSITE" id="PS50995">
    <property type="entry name" value="HTH_MARR_2"/>
    <property type="match status" value="1"/>
</dbReference>
<dbReference type="Proteomes" id="UP000006201">
    <property type="component" value="Unassembled WGS sequence"/>
</dbReference>
<proteinExistence type="predicted"/>
<keyword evidence="3" id="KW-0805">Transcription regulation</keyword>
<dbReference type="SUPFAM" id="SSF46785">
    <property type="entry name" value="Winged helix' DNA-binding domain"/>
    <property type="match status" value="1"/>
</dbReference>
<protein>
    <submittedName>
        <fullName evidence="7">Putative OhrR transcriptional regulator, MarR/EmrR family protein</fullName>
    </submittedName>
</protein>
<dbReference type="OrthoDB" id="9806864at2"/>
<gene>
    <name evidence="7" type="ORF">PTD2_03891</name>
</gene>